<dbReference type="EMBL" id="VFML01000001">
    <property type="protein sequence ID" value="TQJ04391.1"/>
    <property type="molecule type" value="Genomic_DNA"/>
</dbReference>
<gene>
    <name evidence="2" type="ORF">FB471_4181</name>
</gene>
<evidence type="ECO:0000313" key="2">
    <source>
        <dbReference type="EMBL" id="TQJ04391.1"/>
    </source>
</evidence>
<comment type="caution">
    <text evidence="2">The sequence shown here is derived from an EMBL/GenBank/DDBJ whole genome shotgun (WGS) entry which is preliminary data.</text>
</comment>
<protein>
    <recommendedName>
        <fullName evidence="4">Small secreted domain DUF320</fullName>
    </recommendedName>
</protein>
<sequence length="88" mass="8688">MNRTIGRLTTVAAVAATIGIVGAGTASAEREARHIGGDAGVHTGVDADATINLTGQPIRISGNLLSLNLHTSPAVNLGGIHIGLNIGG</sequence>
<evidence type="ECO:0000313" key="3">
    <source>
        <dbReference type="Proteomes" id="UP000320876"/>
    </source>
</evidence>
<dbReference type="Proteomes" id="UP000320876">
    <property type="component" value="Unassembled WGS sequence"/>
</dbReference>
<reference evidence="2 3" key="1">
    <citation type="submission" date="2019-06" db="EMBL/GenBank/DDBJ databases">
        <title>Sequencing the genomes of 1000 actinobacteria strains.</title>
        <authorList>
            <person name="Klenk H.-P."/>
        </authorList>
    </citation>
    <scope>NUCLEOTIDE SEQUENCE [LARGE SCALE GENOMIC DNA]</scope>
    <source>
        <strain evidence="2 3">DSM 45679</strain>
    </source>
</reference>
<keyword evidence="1" id="KW-0732">Signal</keyword>
<name>A0A542DMR8_AMYCI</name>
<evidence type="ECO:0008006" key="4">
    <source>
        <dbReference type="Google" id="ProtNLM"/>
    </source>
</evidence>
<proteinExistence type="predicted"/>
<feature type="signal peptide" evidence="1">
    <location>
        <begin position="1"/>
        <end position="23"/>
    </location>
</feature>
<evidence type="ECO:0000256" key="1">
    <source>
        <dbReference type="SAM" id="SignalP"/>
    </source>
</evidence>
<keyword evidence="3" id="KW-1185">Reference proteome</keyword>
<feature type="chain" id="PRO_5038995380" description="Small secreted domain DUF320" evidence="1">
    <location>
        <begin position="24"/>
        <end position="88"/>
    </location>
</feature>
<dbReference type="AlphaFoldDB" id="A0A542DMR8"/>
<organism evidence="2 3">
    <name type="scientific">Amycolatopsis cihanbeyliensis</name>
    <dbReference type="NCBI Taxonomy" id="1128664"/>
    <lineage>
        <taxon>Bacteria</taxon>
        <taxon>Bacillati</taxon>
        <taxon>Actinomycetota</taxon>
        <taxon>Actinomycetes</taxon>
        <taxon>Pseudonocardiales</taxon>
        <taxon>Pseudonocardiaceae</taxon>
        <taxon>Amycolatopsis</taxon>
    </lineage>
</organism>
<dbReference type="RefSeq" id="WP_246076769.1">
    <property type="nucleotide sequence ID" value="NZ_VFML01000001.1"/>
</dbReference>
<accession>A0A542DMR8</accession>